<accession>A0ACD4DKJ8</accession>
<sequence>MRVKGRVALVTAAGGHTGSVIARVMAEGGARVALQVRKSNPSITRLASELETLTEVRVIEGTIDDRAGAAEVVRTATEGLGPVEILVNNAGGMRTGAFATLQPDDLEFTLDANLRTAWWCAQAVVPSMVERGFGRIVNVTSIGATGSAQNANYAVSKAAADGLTRTLALEFGRHGITVNSVVPGLIANEKLKALEPTTLSRLVSPSPMGQAVESIDVANAVRFLASEEARYITGQLLHVSAGLYRTVAGMDTSGV</sequence>
<reference evidence="1" key="1">
    <citation type="submission" date="2022-10" db="EMBL/GenBank/DDBJ databases">
        <title>Rhodococcus ferula Z13 complete genome.</title>
        <authorList>
            <person name="Long X."/>
            <person name="Zang M."/>
        </authorList>
    </citation>
    <scope>NUCLEOTIDE SEQUENCE</scope>
    <source>
        <strain evidence="1">Z13</strain>
    </source>
</reference>
<proteinExistence type="predicted"/>
<keyword evidence="2" id="KW-1185">Reference proteome</keyword>
<name>A0ACD4DKJ8_9NOCA</name>
<evidence type="ECO:0000313" key="1">
    <source>
        <dbReference type="EMBL" id="UYP20233.1"/>
    </source>
</evidence>
<dbReference type="EMBL" id="CP107551">
    <property type="protein sequence ID" value="UYP20233.1"/>
    <property type="molecule type" value="Genomic_DNA"/>
</dbReference>
<evidence type="ECO:0000313" key="2">
    <source>
        <dbReference type="Proteomes" id="UP001156484"/>
    </source>
</evidence>
<organism evidence="1 2">
    <name type="scientific">Rhodococcus sacchari</name>
    <dbReference type="NCBI Taxonomy" id="2962047"/>
    <lineage>
        <taxon>Bacteria</taxon>
        <taxon>Bacillati</taxon>
        <taxon>Actinomycetota</taxon>
        <taxon>Actinomycetes</taxon>
        <taxon>Mycobacteriales</taxon>
        <taxon>Nocardiaceae</taxon>
        <taxon>Rhodococcus</taxon>
    </lineage>
</organism>
<dbReference type="Proteomes" id="UP001156484">
    <property type="component" value="Chromosome"/>
</dbReference>
<gene>
    <name evidence="1" type="ORF">OED52_06790</name>
</gene>
<protein>
    <submittedName>
        <fullName evidence="1">SDR family oxidoreductase</fullName>
    </submittedName>
</protein>